<evidence type="ECO:0000313" key="3">
    <source>
        <dbReference type="Proteomes" id="UP000478052"/>
    </source>
</evidence>
<keyword evidence="1" id="KW-1133">Transmembrane helix</keyword>
<gene>
    <name evidence="2" type="ORF">FWK35_00013168</name>
</gene>
<dbReference type="Proteomes" id="UP000478052">
    <property type="component" value="Unassembled WGS sequence"/>
</dbReference>
<feature type="non-terminal residue" evidence="2">
    <location>
        <position position="310"/>
    </location>
</feature>
<dbReference type="OrthoDB" id="10045355at2759"/>
<feature type="transmembrane region" description="Helical" evidence="1">
    <location>
        <begin position="273"/>
        <end position="291"/>
    </location>
</feature>
<dbReference type="AlphaFoldDB" id="A0A6G0Y7T2"/>
<evidence type="ECO:0000256" key="1">
    <source>
        <dbReference type="SAM" id="Phobius"/>
    </source>
</evidence>
<name>A0A6G0Y7T2_APHCR</name>
<organism evidence="2 3">
    <name type="scientific">Aphis craccivora</name>
    <name type="common">Cowpea aphid</name>
    <dbReference type="NCBI Taxonomy" id="307492"/>
    <lineage>
        <taxon>Eukaryota</taxon>
        <taxon>Metazoa</taxon>
        <taxon>Ecdysozoa</taxon>
        <taxon>Arthropoda</taxon>
        <taxon>Hexapoda</taxon>
        <taxon>Insecta</taxon>
        <taxon>Pterygota</taxon>
        <taxon>Neoptera</taxon>
        <taxon>Paraneoptera</taxon>
        <taxon>Hemiptera</taxon>
        <taxon>Sternorrhyncha</taxon>
        <taxon>Aphidomorpha</taxon>
        <taxon>Aphidoidea</taxon>
        <taxon>Aphididae</taxon>
        <taxon>Aphidini</taxon>
        <taxon>Aphis</taxon>
        <taxon>Aphis</taxon>
    </lineage>
</organism>
<dbReference type="EMBL" id="VUJU01005660">
    <property type="protein sequence ID" value="KAF0750627.1"/>
    <property type="molecule type" value="Genomic_DNA"/>
</dbReference>
<sequence length="310" mass="36022">CLPLELASSIDNIFLASLFKTDDKKLYGNKLVFKDLIAELNFLETSGIDVEINGEFIIYIFRFVAKFPCRICRCPKHVGHEKIQQLDHMMRNKVNYEFDLIINDLSYTGIKERCVWNDLVSFTATNNFSVDIMHDMLEGVYKFDIGFILKQMIFGFNYFSIETLNNRIEAFNYGTLDILSSPTLLSSENLRRQGSIKMSEMLCFTKYLGLIIGDLIPEDSDLWELYKILRKIVDIILCKSVRLSDSVLLKKTLISEHHTLYLRLFCSNPNPNIIIWFIIHLLLINLCHYPFSDQCAFMPSTRSSKTLLMQ</sequence>
<keyword evidence="1" id="KW-0812">Transmembrane</keyword>
<accession>A0A6G0Y7T2</accession>
<proteinExistence type="predicted"/>
<keyword evidence="3" id="KW-1185">Reference proteome</keyword>
<evidence type="ECO:0000313" key="2">
    <source>
        <dbReference type="EMBL" id="KAF0750627.1"/>
    </source>
</evidence>
<reference evidence="2 3" key="1">
    <citation type="submission" date="2019-08" db="EMBL/GenBank/DDBJ databases">
        <title>Whole genome of Aphis craccivora.</title>
        <authorList>
            <person name="Voronova N.V."/>
            <person name="Shulinski R.S."/>
            <person name="Bandarenka Y.V."/>
            <person name="Zhorov D.G."/>
            <person name="Warner D."/>
        </authorList>
    </citation>
    <scope>NUCLEOTIDE SEQUENCE [LARGE SCALE GENOMIC DNA]</scope>
    <source>
        <strain evidence="2">180601</strain>
        <tissue evidence="2">Whole Body</tissue>
    </source>
</reference>
<comment type="caution">
    <text evidence="2">The sequence shown here is derived from an EMBL/GenBank/DDBJ whole genome shotgun (WGS) entry which is preliminary data.</text>
</comment>
<feature type="non-terminal residue" evidence="2">
    <location>
        <position position="1"/>
    </location>
</feature>
<keyword evidence="1" id="KW-0472">Membrane</keyword>
<protein>
    <submittedName>
        <fullName evidence="2">Uncharacterized protein</fullName>
    </submittedName>
</protein>